<evidence type="ECO:0000256" key="1">
    <source>
        <dbReference type="ARBA" id="ARBA00007613"/>
    </source>
</evidence>
<name>A0A9X2C435_9PSED</name>
<comment type="subcellular location">
    <subcellularLocation>
        <location evidence="8">Cell outer membrane</location>
        <topology evidence="8">Lipid-anchor</topology>
    </subcellularLocation>
</comment>
<dbReference type="PANTHER" id="PTHR30203">
    <property type="entry name" value="OUTER MEMBRANE CATION EFFLUX PROTEIN"/>
    <property type="match status" value="1"/>
</dbReference>
<dbReference type="InterPro" id="IPR003423">
    <property type="entry name" value="OMP_efflux"/>
</dbReference>
<keyword evidence="4 8" id="KW-0472">Membrane</keyword>
<reference evidence="9 10" key="1">
    <citation type="journal article" date="2022" name="Int. J. Syst. Evol. Microbiol.">
        <title>Pseudomonas aegrilactucae sp. nov. and Pseudomonas morbosilactucae sp. nov., pathogens causing bacterial rot of lettuce in Japan.</title>
        <authorList>
            <person name="Sawada H."/>
            <person name="Fujikawa T."/>
            <person name="Satou M."/>
        </authorList>
    </citation>
    <scope>NUCLEOTIDE SEQUENCE [LARGE SCALE GENOMIC DNA]</scope>
    <source>
        <strain evidence="9 10">MAFF 302030</strain>
    </source>
</reference>
<dbReference type="NCBIfam" id="TIGR01845">
    <property type="entry name" value="outer_NodT"/>
    <property type="match status" value="1"/>
</dbReference>
<keyword evidence="2 8" id="KW-1134">Transmembrane beta strand</keyword>
<dbReference type="InterPro" id="IPR010131">
    <property type="entry name" value="MdtP/NodT-like"/>
</dbReference>
<comment type="similarity">
    <text evidence="1 8">Belongs to the outer membrane factor (OMF) (TC 1.B.17) family.</text>
</comment>
<dbReference type="Gene3D" id="1.20.1600.10">
    <property type="entry name" value="Outer membrane efflux proteins (OEP)"/>
    <property type="match status" value="1"/>
</dbReference>
<dbReference type="PANTHER" id="PTHR30203:SF21">
    <property type="entry name" value="OUTER MEMBRANE COMPONENT OF MULTIDRUG EFFLUX PUMP-RELATED"/>
    <property type="match status" value="1"/>
</dbReference>
<reference evidence="9 10" key="2">
    <citation type="journal article" date="2023" name="Plant Pathol.">
        <title>Dismantling and reorganizing Pseudomonas marginalis sensu#lato.</title>
        <authorList>
            <person name="Sawada H."/>
            <person name="Fujikawa T."/>
            <person name="Satou M."/>
        </authorList>
    </citation>
    <scope>NUCLEOTIDE SEQUENCE [LARGE SCALE GENOMIC DNA]</scope>
    <source>
        <strain evidence="9 10">MAFF 302030</strain>
    </source>
</reference>
<evidence type="ECO:0000313" key="10">
    <source>
        <dbReference type="Proteomes" id="UP001155059"/>
    </source>
</evidence>
<dbReference type="AlphaFoldDB" id="A0A9X2C435"/>
<comment type="caution">
    <text evidence="9">The sequence shown here is derived from an EMBL/GenBank/DDBJ whole genome shotgun (WGS) entry which is preliminary data.</text>
</comment>
<evidence type="ECO:0000256" key="8">
    <source>
        <dbReference type="RuleBase" id="RU362097"/>
    </source>
</evidence>
<evidence type="ECO:0000256" key="4">
    <source>
        <dbReference type="ARBA" id="ARBA00023136"/>
    </source>
</evidence>
<evidence type="ECO:0000256" key="6">
    <source>
        <dbReference type="ARBA" id="ARBA00023237"/>
    </source>
</evidence>
<dbReference type="RefSeq" id="WP_268264533.1">
    <property type="nucleotide sequence ID" value="NZ_JALQCW010000007.1"/>
</dbReference>
<dbReference type="SUPFAM" id="SSF56954">
    <property type="entry name" value="Outer membrane efflux proteins (OEP)"/>
    <property type="match status" value="1"/>
</dbReference>
<dbReference type="GO" id="GO:0015562">
    <property type="term" value="F:efflux transmembrane transporter activity"/>
    <property type="evidence" value="ECO:0007669"/>
    <property type="project" value="InterPro"/>
</dbReference>
<keyword evidence="7 8" id="KW-0449">Lipoprotein</keyword>
<evidence type="ECO:0000256" key="2">
    <source>
        <dbReference type="ARBA" id="ARBA00022452"/>
    </source>
</evidence>
<evidence type="ECO:0000313" key="9">
    <source>
        <dbReference type="EMBL" id="MCK9797002.1"/>
    </source>
</evidence>
<keyword evidence="3 8" id="KW-0812">Transmembrane</keyword>
<evidence type="ECO:0000256" key="7">
    <source>
        <dbReference type="ARBA" id="ARBA00023288"/>
    </source>
</evidence>
<evidence type="ECO:0000256" key="3">
    <source>
        <dbReference type="ARBA" id="ARBA00022692"/>
    </source>
</evidence>
<sequence>MNPAARWTLAGLGLLLSACQTVGPDYHLPADAAVQRDDLQGQLATQDPNVVSAPVPGDWWRLYQDPRLDQLVQQALASNTDLRVAAANLARARAQVDEAQAAGGWSGGVKAGAERLQESGEAFLLTEKVPVANVGNIAISTSYQFDLFGTLQRGIEAAKANADATQAAADTARITLVADVVRAYTQICAANEEREIAEHSLDLQAQSTQLTQRLRDAGRGDETQVTRSQTQFKSLRAELPRYEAARQSGLFRLSMLLSKPVEQLPVGTSSCAELPHIAQLLPVGDGAALLKRRPDVRQAERRLAAATAEIGVAIGALYPDISIGATVGSVGILENLGTAPTNRWGFGPLLSWSVPSNGARERIHQAEAMSQGALAHFDGVVLNALRETQTGLAQYSAQLQRRDALVEAEASAQLAADQTHRFFQAGRVSFLADLQATRTYTDMRAQLAAANTQVAMSQIDLFLALGGGWESGRTQGSSASKP</sequence>
<dbReference type="EMBL" id="JALQCW010000007">
    <property type="protein sequence ID" value="MCK9797002.1"/>
    <property type="molecule type" value="Genomic_DNA"/>
</dbReference>
<dbReference type="GO" id="GO:0009279">
    <property type="term" value="C:cell outer membrane"/>
    <property type="evidence" value="ECO:0007669"/>
    <property type="project" value="UniProtKB-SubCell"/>
</dbReference>
<dbReference type="PROSITE" id="PS51257">
    <property type="entry name" value="PROKAR_LIPOPROTEIN"/>
    <property type="match status" value="1"/>
</dbReference>
<gene>
    <name evidence="9" type="ORF">M1B34_04395</name>
</gene>
<keyword evidence="6" id="KW-0998">Cell outer membrane</keyword>
<organism evidence="9 10">
    <name type="scientific">Pseudomonas morbosilactucae</name>
    <dbReference type="NCBI Taxonomy" id="2938197"/>
    <lineage>
        <taxon>Bacteria</taxon>
        <taxon>Pseudomonadati</taxon>
        <taxon>Pseudomonadota</taxon>
        <taxon>Gammaproteobacteria</taxon>
        <taxon>Pseudomonadales</taxon>
        <taxon>Pseudomonadaceae</taxon>
        <taxon>Pseudomonas</taxon>
    </lineage>
</organism>
<dbReference type="Gene3D" id="2.20.200.10">
    <property type="entry name" value="Outer membrane efflux proteins (OEP)"/>
    <property type="match status" value="1"/>
</dbReference>
<protein>
    <submittedName>
        <fullName evidence="9">Efflux transporter outer membrane subunit</fullName>
    </submittedName>
</protein>
<proteinExistence type="inferred from homology"/>
<accession>A0A9X2C435</accession>
<evidence type="ECO:0000256" key="5">
    <source>
        <dbReference type="ARBA" id="ARBA00023139"/>
    </source>
</evidence>
<keyword evidence="5 8" id="KW-0564">Palmitate</keyword>
<dbReference type="Pfam" id="PF02321">
    <property type="entry name" value="OEP"/>
    <property type="match status" value="2"/>
</dbReference>
<dbReference type="Proteomes" id="UP001155059">
    <property type="component" value="Unassembled WGS sequence"/>
</dbReference>